<dbReference type="GO" id="GO:0000977">
    <property type="term" value="F:RNA polymerase II transcription regulatory region sequence-specific DNA binding"/>
    <property type="evidence" value="ECO:0007669"/>
    <property type="project" value="TreeGrafter"/>
</dbReference>
<evidence type="ECO:0000256" key="8">
    <source>
        <dbReference type="SAM" id="MobiDB-lite"/>
    </source>
</evidence>
<dbReference type="SUPFAM" id="SSF57959">
    <property type="entry name" value="Leucine zipper domain"/>
    <property type="match status" value="1"/>
</dbReference>
<dbReference type="PROSITE" id="PS00036">
    <property type="entry name" value="BZIP_BASIC"/>
    <property type="match status" value="1"/>
</dbReference>
<evidence type="ECO:0000256" key="6">
    <source>
        <dbReference type="ARBA" id="ARBA00023242"/>
    </source>
</evidence>
<evidence type="ECO:0000313" key="11">
    <source>
        <dbReference type="Proteomes" id="UP000054359"/>
    </source>
</evidence>
<dbReference type="InterPro" id="IPR046347">
    <property type="entry name" value="bZIP_sf"/>
</dbReference>
<dbReference type="AlphaFoldDB" id="A0A087U1K8"/>
<dbReference type="Pfam" id="PF00170">
    <property type="entry name" value="bZIP_1"/>
    <property type="match status" value="1"/>
</dbReference>
<dbReference type="PROSITE" id="PS50217">
    <property type="entry name" value="BZIP"/>
    <property type="match status" value="1"/>
</dbReference>
<reference evidence="10 11" key="1">
    <citation type="submission" date="2013-11" db="EMBL/GenBank/DDBJ databases">
        <title>Genome sequencing of Stegodyphus mimosarum.</title>
        <authorList>
            <person name="Bechsgaard J."/>
        </authorList>
    </citation>
    <scope>NUCLEOTIDE SEQUENCE [LARGE SCALE GENOMIC DNA]</scope>
</reference>
<accession>A0A087U1K8</accession>
<name>A0A087U1K8_STEMI</name>
<dbReference type="Proteomes" id="UP000054359">
    <property type="component" value="Unassembled WGS sequence"/>
</dbReference>
<evidence type="ECO:0000256" key="3">
    <source>
        <dbReference type="ARBA" id="ARBA00023015"/>
    </source>
</evidence>
<feature type="domain" description="BZIP" evidence="9">
    <location>
        <begin position="287"/>
        <end position="350"/>
    </location>
</feature>
<protein>
    <submittedName>
        <fullName evidence="10">Activating transcription factor of chaperone</fullName>
    </submittedName>
</protein>
<dbReference type="SMART" id="SM00338">
    <property type="entry name" value="BRLZ"/>
    <property type="match status" value="1"/>
</dbReference>
<proteinExistence type="inferred from homology"/>
<feature type="region of interest" description="Disordered" evidence="8">
    <location>
        <begin position="280"/>
        <end position="302"/>
    </location>
</feature>
<comment type="similarity">
    <text evidence="2">Belongs to the bZIP family.</text>
</comment>
<feature type="compositionally biased region" description="Basic and acidic residues" evidence="8">
    <location>
        <begin position="284"/>
        <end position="302"/>
    </location>
</feature>
<keyword evidence="3" id="KW-0805">Transcription regulation</keyword>
<dbReference type="OrthoDB" id="5847285at2759"/>
<keyword evidence="6" id="KW-0539">Nucleus</keyword>
<organism evidence="10 11">
    <name type="scientific">Stegodyphus mimosarum</name>
    <name type="common">African social velvet spider</name>
    <dbReference type="NCBI Taxonomy" id="407821"/>
    <lineage>
        <taxon>Eukaryota</taxon>
        <taxon>Metazoa</taxon>
        <taxon>Ecdysozoa</taxon>
        <taxon>Arthropoda</taxon>
        <taxon>Chelicerata</taxon>
        <taxon>Arachnida</taxon>
        <taxon>Araneae</taxon>
        <taxon>Araneomorphae</taxon>
        <taxon>Entelegynae</taxon>
        <taxon>Eresoidea</taxon>
        <taxon>Eresidae</taxon>
        <taxon>Stegodyphus</taxon>
    </lineage>
</organism>
<evidence type="ECO:0000256" key="1">
    <source>
        <dbReference type="ARBA" id="ARBA00004123"/>
    </source>
</evidence>
<sequence>MLFQQPLYLRWFGSYNQSKAMVDYQINLEQWLEDATLFPIEPINYPLNFDDLILNSKANNEVGETISGFCDLKWLDEKVDLSVFEDPNCLLFHPNDTETSMVEEAANLLLGSTDGNFNTSCLPSDTIKNGETSNNDVLGDLNIDFHPAVSSPGGSDSYLGSPYSSVPQAFSPVSPYSEISESPVESAADSVDVPVETLSPVSVYPVNAASPHLDNCHNNAPSVISVTVYDSDSSNFVSKSDEVLSIEEISKSVRSKKYEADGKTIPKVRVSLKNSFHPYAAASQKKESRQERKKVQNKEAAARYRIKKRMEEKELLDEVAGLESDQKKLKEKHDELKSEIKYLKSLMREMLQKKGIL</sequence>
<keyword evidence="5" id="KW-0804">Transcription</keyword>
<dbReference type="Gene3D" id="1.20.5.170">
    <property type="match status" value="1"/>
</dbReference>
<keyword evidence="11" id="KW-1185">Reference proteome</keyword>
<gene>
    <name evidence="10" type="ORF">X975_24111</name>
</gene>
<dbReference type="CDD" id="cd14692">
    <property type="entry name" value="bZIP_ATF4"/>
    <property type="match status" value="1"/>
</dbReference>
<dbReference type="EMBL" id="KK117719">
    <property type="protein sequence ID" value="KFM71247.1"/>
    <property type="molecule type" value="Genomic_DNA"/>
</dbReference>
<keyword evidence="4" id="KW-0238">DNA-binding</keyword>
<evidence type="ECO:0000313" key="10">
    <source>
        <dbReference type="EMBL" id="KFM71247.1"/>
    </source>
</evidence>
<dbReference type="PANTHER" id="PTHR13044">
    <property type="entry name" value="ACTIVATING TRANSCRIPTION FACTOR ATF 4/5"/>
    <property type="match status" value="1"/>
</dbReference>
<dbReference type="GO" id="GO:0001228">
    <property type="term" value="F:DNA-binding transcription activator activity, RNA polymerase II-specific"/>
    <property type="evidence" value="ECO:0007669"/>
    <property type="project" value="TreeGrafter"/>
</dbReference>
<evidence type="ECO:0000259" key="9">
    <source>
        <dbReference type="PROSITE" id="PS50217"/>
    </source>
</evidence>
<feature type="non-terminal residue" evidence="10">
    <location>
        <position position="357"/>
    </location>
</feature>
<dbReference type="GO" id="GO:0005634">
    <property type="term" value="C:nucleus"/>
    <property type="evidence" value="ECO:0007669"/>
    <property type="project" value="UniProtKB-SubCell"/>
</dbReference>
<comment type="subcellular location">
    <subcellularLocation>
        <location evidence="1">Nucleus</location>
    </subcellularLocation>
</comment>
<evidence type="ECO:0000256" key="5">
    <source>
        <dbReference type="ARBA" id="ARBA00023163"/>
    </source>
</evidence>
<evidence type="ECO:0000256" key="4">
    <source>
        <dbReference type="ARBA" id="ARBA00023125"/>
    </source>
</evidence>
<dbReference type="STRING" id="407821.A0A087U1K8"/>
<keyword evidence="7" id="KW-0175">Coiled coil</keyword>
<dbReference type="OMA" id="QHINDSA"/>
<evidence type="ECO:0000256" key="7">
    <source>
        <dbReference type="SAM" id="Coils"/>
    </source>
</evidence>
<feature type="coiled-coil region" evidence="7">
    <location>
        <begin position="312"/>
        <end position="353"/>
    </location>
</feature>
<evidence type="ECO:0000256" key="2">
    <source>
        <dbReference type="ARBA" id="ARBA00007163"/>
    </source>
</evidence>
<dbReference type="PANTHER" id="PTHR13044:SF14">
    <property type="entry name" value="CRYPTOCEPHAL, ISOFORM A"/>
    <property type="match status" value="1"/>
</dbReference>
<dbReference type="InterPro" id="IPR004827">
    <property type="entry name" value="bZIP"/>
</dbReference>